<name>A0ABQ3XND7_9ACTN</name>
<evidence type="ECO:0000259" key="1">
    <source>
        <dbReference type="Pfam" id="PF01261"/>
    </source>
</evidence>
<dbReference type="RefSeq" id="WP_203806644.1">
    <property type="nucleotide sequence ID" value="NZ_BAAAQE010000046.1"/>
</dbReference>
<evidence type="ECO:0000313" key="3">
    <source>
        <dbReference type="Proteomes" id="UP000612282"/>
    </source>
</evidence>
<dbReference type="Proteomes" id="UP000612282">
    <property type="component" value="Unassembled WGS sequence"/>
</dbReference>
<feature type="domain" description="Xylose isomerase-like TIM barrel" evidence="1">
    <location>
        <begin position="33"/>
        <end position="287"/>
    </location>
</feature>
<dbReference type="InterPro" id="IPR036237">
    <property type="entry name" value="Xyl_isomerase-like_sf"/>
</dbReference>
<protein>
    <submittedName>
        <fullName evidence="2">Inosose dehydratase</fullName>
    </submittedName>
</protein>
<dbReference type="EMBL" id="BOMG01000103">
    <property type="protein sequence ID" value="GID60028.1"/>
    <property type="molecule type" value="Genomic_DNA"/>
</dbReference>
<dbReference type="Pfam" id="PF01261">
    <property type="entry name" value="AP_endonuc_2"/>
    <property type="match status" value="1"/>
</dbReference>
<dbReference type="SUPFAM" id="SSF51658">
    <property type="entry name" value="Xylose isomerase-like"/>
    <property type="match status" value="1"/>
</dbReference>
<sequence length="296" mass="31764">MATIDRFGLNPLPWILGDMGYHLNADVIRTALRDAHAVGFRSMTIEIPAEMGTAEYRALFDQAGIGFAPGYFSAAFHDPAQHEAAIDGIRRHAEAHLELGVDTAFIADDLIPQRIATPAVGAGEDPRISAIIADGMAAAAEAAAQLGVRYGLHPHVGSLVETESETRAVLDRTRGSVLGFGPDTGHLRWAGATPEKVIADYADRVIALHVKDVNLNGREKALSTGADYMVATGGHHVWTEPGRGSIDFAAVFAALPEDWSGWTILEVDVPHLPTPVESTRASFGWITAQPFYGLRR</sequence>
<keyword evidence="3" id="KW-1185">Reference proteome</keyword>
<organism evidence="2 3">
    <name type="scientific">Actinoplanes couchii</name>
    <dbReference type="NCBI Taxonomy" id="403638"/>
    <lineage>
        <taxon>Bacteria</taxon>
        <taxon>Bacillati</taxon>
        <taxon>Actinomycetota</taxon>
        <taxon>Actinomycetes</taxon>
        <taxon>Micromonosporales</taxon>
        <taxon>Micromonosporaceae</taxon>
        <taxon>Actinoplanes</taxon>
    </lineage>
</organism>
<dbReference type="InterPro" id="IPR013022">
    <property type="entry name" value="Xyl_isomerase-like_TIM-brl"/>
</dbReference>
<dbReference type="PANTHER" id="PTHR12110">
    <property type="entry name" value="HYDROXYPYRUVATE ISOMERASE"/>
    <property type="match status" value="1"/>
</dbReference>
<dbReference type="InterPro" id="IPR050312">
    <property type="entry name" value="IolE/XylAMocC-like"/>
</dbReference>
<dbReference type="PANTHER" id="PTHR12110:SF41">
    <property type="entry name" value="INOSOSE DEHYDRATASE"/>
    <property type="match status" value="1"/>
</dbReference>
<gene>
    <name evidence="2" type="primary">iolE</name>
    <name evidence="2" type="ORF">Aco03nite_084320</name>
</gene>
<proteinExistence type="predicted"/>
<evidence type="ECO:0000313" key="2">
    <source>
        <dbReference type="EMBL" id="GID60028.1"/>
    </source>
</evidence>
<accession>A0ABQ3XND7</accession>
<reference evidence="2 3" key="1">
    <citation type="submission" date="2021-01" db="EMBL/GenBank/DDBJ databases">
        <title>Whole genome shotgun sequence of Actinoplanes couchii NBRC 106145.</title>
        <authorList>
            <person name="Komaki H."/>
            <person name="Tamura T."/>
        </authorList>
    </citation>
    <scope>NUCLEOTIDE SEQUENCE [LARGE SCALE GENOMIC DNA]</scope>
    <source>
        <strain evidence="2 3">NBRC 106145</strain>
    </source>
</reference>
<comment type="caution">
    <text evidence="2">The sequence shown here is derived from an EMBL/GenBank/DDBJ whole genome shotgun (WGS) entry which is preliminary data.</text>
</comment>
<dbReference type="Gene3D" id="3.20.20.150">
    <property type="entry name" value="Divalent-metal-dependent TIM barrel enzymes"/>
    <property type="match status" value="1"/>
</dbReference>